<dbReference type="RefSeq" id="WP_070049472.1">
    <property type="nucleotide sequence ID" value="NZ_CBCSDO010000007.1"/>
</dbReference>
<dbReference type="STRING" id="1628148.BI198_10255"/>
<dbReference type="PANTHER" id="PTHR10151:SF120">
    <property type="entry name" value="BIS(5'-ADENOSYL)-TRIPHOSPHATASE"/>
    <property type="match status" value="1"/>
</dbReference>
<proteinExistence type="predicted"/>
<name>A0A1E7Q750_9GAMM</name>
<dbReference type="Gene3D" id="3.40.720.10">
    <property type="entry name" value="Alkaline Phosphatase, subunit A"/>
    <property type="match status" value="1"/>
</dbReference>
<dbReference type="CDD" id="cd16018">
    <property type="entry name" value="Enpp"/>
    <property type="match status" value="1"/>
</dbReference>
<evidence type="ECO:0000256" key="1">
    <source>
        <dbReference type="SAM" id="SignalP"/>
    </source>
</evidence>
<dbReference type="SUPFAM" id="SSF53649">
    <property type="entry name" value="Alkaline phosphatase-like"/>
    <property type="match status" value="1"/>
</dbReference>
<dbReference type="PANTHER" id="PTHR10151">
    <property type="entry name" value="ECTONUCLEOTIDE PYROPHOSPHATASE/PHOSPHODIESTERASE"/>
    <property type="match status" value="1"/>
</dbReference>
<reference evidence="3" key="1">
    <citation type="submission" date="2016-09" db="EMBL/GenBank/DDBJ databases">
        <authorList>
            <person name="Wan X."/>
            <person name="Hou S."/>
        </authorList>
    </citation>
    <scope>NUCLEOTIDE SEQUENCE [LARGE SCALE GENOMIC DNA]</scope>
    <source>
        <strain evidence="3">KH87</strain>
    </source>
</reference>
<dbReference type="OrthoDB" id="9771966at2"/>
<evidence type="ECO:0000313" key="2">
    <source>
        <dbReference type="EMBL" id="OEY69903.1"/>
    </source>
</evidence>
<comment type="caution">
    <text evidence="2">The sequence shown here is derived from an EMBL/GenBank/DDBJ whole genome shotgun (WGS) entry which is preliminary data.</text>
</comment>
<dbReference type="Proteomes" id="UP000242258">
    <property type="component" value="Unassembled WGS sequence"/>
</dbReference>
<keyword evidence="1" id="KW-0732">Signal</keyword>
<dbReference type="InterPro" id="IPR002591">
    <property type="entry name" value="Phosphodiest/P_Trfase"/>
</dbReference>
<accession>A0A1E7Q750</accession>
<gene>
    <name evidence="2" type="ORF">BI198_10255</name>
</gene>
<dbReference type="Gene3D" id="3.30.1360.180">
    <property type="match status" value="1"/>
</dbReference>
<dbReference type="InterPro" id="IPR017850">
    <property type="entry name" value="Alkaline_phosphatase_core_sf"/>
</dbReference>
<dbReference type="GO" id="GO:0016787">
    <property type="term" value="F:hydrolase activity"/>
    <property type="evidence" value="ECO:0007669"/>
    <property type="project" value="UniProtKB-ARBA"/>
</dbReference>
<dbReference type="EMBL" id="MKEK01000001">
    <property type="protein sequence ID" value="OEY69903.1"/>
    <property type="molecule type" value="Genomic_DNA"/>
</dbReference>
<dbReference type="Pfam" id="PF01663">
    <property type="entry name" value="Phosphodiest"/>
    <property type="match status" value="1"/>
</dbReference>
<feature type="chain" id="PRO_5009200460" description="Phosphodiesterase" evidence="1">
    <location>
        <begin position="19"/>
        <end position="406"/>
    </location>
</feature>
<keyword evidence="3" id="KW-1185">Reference proteome</keyword>
<evidence type="ECO:0008006" key="4">
    <source>
        <dbReference type="Google" id="ProtNLM"/>
    </source>
</evidence>
<organism evidence="2 3">
    <name type="scientific">Rheinheimera salexigens</name>
    <dbReference type="NCBI Taxonomy" id="1628148"/>
    <lineage>
        <taxon>Bacteria</taxon>
        <taxon>Pseudomonadati</taxon>
        <taxon>Pseudomonadota</taxon>
        <taxon>Gammaproteobacteria</taxon>
        <taxon>Chromatiales</taxon>
        <taxon>Chromatiaceae</taxon>
        <taxon>Rheinheimera</taxon>
    </lineage>
</organism>
<dbReference type="AlphaFoldDB" id="A0A1E7Q750"/>
<feature type="signal peptide" evidence="1">
    <location>
        <begin position="1"/>
        <end position="18"/>
    </location>
</feature>
<protein>
    <recommendedName>
        <fullName evidence="4">Phosphodiesterase</fullName>
    </recommendedName>
</protein>
<evidence type="ECO:0000313" key="3">
    <source>
        <dbReference type="Proteomes" id="UP000242258"/>
    </source>
</evidence>
<sequence length="406" mass="45276">MKNLLLLCLLLLVSPLKAEQNSIILISLDGFAAKYLDQYPAPTLKALAESGLIADSMQPVFPSKTFPNHYSIATGLYPAKHGIVENSVYDPEFQSVFKMNKPEEVTNPRWWLGEPIWVTAELQGVKAATYFYPGSEAAIKQTRPSYWQVYDGKIENIERVDSVLQWLDLPLQQRPNFITLYFSSVDDAGHRYGPNSAEVASAILDVDNAIAHLISGLKQRGLYDQVNLMITSDHGMAEVPAENSIVIDNFINFADIEQALLTSEIVSIFPKPGKTESLYQQLKQQLPAQATVYKKSELPARWQYKDSQRIAPLLVIPDSGWRLIKQQHQARWQTRKGEVTGNHGYDNAAADMQAIFIGHGPAFKAGSTIPSFINIQLYNLMCKILNINPAANDGDPAWADSVLDLN</sequence>